<dbReference type="PROSITE" id="PS51186">
    <property type="entry name" value="GNAT"/>
    <property type="match status" value="1"/>
</dbReference>
<dbReference type="OrthoDB" id="9796171at2"/>
<feature type="domain" description="N-acetyltransferase" evidence="3">
    <location>
        <begin position="6"/>
        <end position="145"/>
    </location>
</feature>
<dbReference type="AlphaFoldDB" id="A0A2T1DZX6"/>
<dbReference type="InterPro" id="IPR050832">
    <property type="entry name" value="Bact_Acetyltransf"/>
</dbReference>
<keyword evidence="5" id="KW-1185">Reference proteome</keyword>
<accession>A0A2T1DZX6</accession>
<comment type="caution">
    <text evidence="4">The sequence shown here is derived from an EMBL/GenBank/DDBJ whole genome shotgun (WGS) entry which is preliminary data.</text>
</comment>
<evidence type="ECO:0000256" key="2">
    <source>
        <dbReference type="ARBA" id="ARBA00023315"/>
    </source>
</evidence>
<name>A0A2T1DZX6_9CYAN</name>
<evidence type="ECO:0000256" key="1">
    <source>
        <dbReference type="ARBA" id="ARBA00022679"/>
    </source>
</evidence>
<organism evidence="4 5">
    <name type="scientific">Stenomitos frigidus ULC18</name>
    <dbReference type="NCBI Taxonomy" id="2107698"/>
    <lineage>
        <taxon>Bacteria</taxon>
        <taxon>Bacillati</taxon>
        <taxon>Cyanobacteriota</taxon>
        <taxon>Cyanophyceae</taxon>
        <taxon>Leptolyngbyales</taxon>
        <taxon>Leptolyngbyaceae</taxon>
        <taxon>Stenomitos</taxon>
    </lineage>
</organism>
<dbReference type="EMBL" id="PVWK01000118">
    <property type="protein sequence ID" value="PSB25934.1"/>
    <property type="molecule type" value="Genomic_DNA"/>
</dbReference>
<sequence>MDNLVIKIADFSLDFPAIQHIRSVVFQIEQGVAAELEFDGHDGAADHLLAYLDGQPVGTARIRKLDHNTAKVERVAVLKSARGFGIGKRIMIEALAFLRKAHVAEVCIHAQEAVRDFYQRLGFKPEGEIFFEAGIPHVKMKKLLTSQTGR</sequence>
<dbReference type="PANTHER" id="PTHR43877">
    <property type="entry name" value="AMINOALKYLPHOSPHONATE N-ACETYLTRANSFERASE-RELATED-RELATED"/>
    <property type="match status" value="1"/>
</dbReference>
<evidence type="ECO:0000313" key="4">
    <source>
        <dbReference type="EMBL" id="PSB25934.1"/>
    </source>
</evidence>
<dbReference type="InterPro" id="IPR016181">
    <property type="entry name" value="Acyl_CoA_acyltransferase"/>
</dbReference>
<proteinExistence type="predicted"/>
<dbReference type="GO" id="GO:0016747">
    <property type="term" value="F:acyltransferase activity, transferring groups other than amino-acyl groups"/>
    <property type="evidence" value="ECO:0007669"/>
    <property type="project" value="InterPro"/>
</dbReference>
<dbReference type="InterPro" id="IPR000182">
    <property type="entry name" value="GNAT_dom"/>
</dbReference>
<protein>
    <submittedName>
        <fullName evidence="4">GNAT family N-acetyltransferase</fullName>
    </submittedName>
</protein>
<dbReference type="CDD" id="cd04301">
    <property type="entry name" value="NAT_SF"/>
    <property type="match status" value="1"/>
</dbReference>
<reference evidence="4 5" key="2">
    <citation type="submission" date="2018-03" db="EMBL/GenBank/DDBJ databases">
        <title>The ancient ancestry and fast evolution of plastids.</title>
        <authorList>
            <person name="Moore K.R."/>
            <person name="Magnabosco C."/>
            <person name="Momper L."/>
            <person name="Gold D.A."/>
            <person name="Bosak T."/>
            <person name="Fournier G.P."/>
        </authorList>
    </citation>
    <scope>NUCLEOTIDE SEQUENCE [LARGE SCALE GENOMIC DNA]</scope>
    <source>
        <strain evidence="4 5">ULC18</strain>
    </source>
</reference>
<gene>
    <name evidence="4" type="ORF">C7B82_21465</name>
</gene>
<dbReference type="Pfam" id="PF13673">
    <property type="entry name" value="Acetyltransf_10"/>
    <property type="match status" value="1"/>
</dbReference>
<evidence type="ECO:0000313" key="5">
    <source>
        <dbReference type="Proteomes" id="UP000239576"/>
    </source>
</evidence>
<dbReference type="SUPFAM" id="SSF55729">
    <property type="entry name" value="Acyl-CoA N-acyltransferases (Nat)"/>
    <property type="match status" value="1"/>
</dbReference>
<dbReference type="Gene3D" id="3.40.630.30">
    <property type="match status" value="1"/>
</dbReference>
<reference evidence="5" key="1">
    <citation type="submission" date="2018-02" db="EMBL/GenBank/DDBJ databases">
        <authorList>
            <person name="Moore K."/>
            <person name="Momper L."/>
        </authorList>
    </citation>
    <scope>NUCLEOTIDE SEQUENCE [LARGE SCALE GENOMIC DNA]</scope>
    <source>
        <strain evidence="5">ULC18</strain>
    </source>
</reference>
<keyword evidence="2" id="KW-0012">Acyltransferase</keyword>
<dbReference type="Proteomes" id="UP000239576">
    <property type="component" value="Unassembled WGS sequence"/>
</dbReference>
<keyword evidence="1 4" id="KW-0808">Transferase</keyword>
<evidence type="ECO:0000259" key="3">
    <source>
        <dbReference type="PROSITE" id="PS51186"/>
    </source>
</evidence>